<protein>
    <submittedName>
        <fullName evidence="1">Uncharacterized protein DUF982</fullName>
    </submittedName>
</protein>
<dbReference type="AlphaFoldDB" id="A0A2T5BEM1"/>
<dbReference type="EMBL" id="PZZZ01000002">
    <property type="protein sequence ID" value="PTM97313.1"/>
    <property type="molecule type" value="Genomic_DNA"/>
</dbReference>
<evidence type="ECO:0000313" key="1">
    <source>
        <dbReference type="EMBL" id="PTM97313.1"/>
    </source>
</evidence>
<organism evidence="1 2">
    <name type="scientific">Mycoplana dimorpha</name>
    <dbReference type="NCBI Taxonomy" id="28320"/>
    <lineage>
        <taxon>Bacteria</taxon>
        <taxon>Pseudomonadati</taxon>
        <taxon>Pseudomonadota</taxon>
        <taxon>Alphaproteobacteria</taxon>
        <taxon>Hyphomicrobiales</taxon>
        <taxon>Rhizobiaceae</taxon>
        <taxon>Mycoplana</taxon>
    </lineage>
</organism>
<dbReference type="RefSeq" id="WP_170115796.1">
    <property type="nucleotide sequence ID" value="NZ_JBHEEX010000001.1"/>
</dbReference>
<dbReference type="InterPro" id="IPR010385">
    <property type="entry name" value="DUF982"/>
</dbReference>
<proteinExistence type="predicted"/>
<dbReference type="Gene3D" id="6.10.250.730">
    <property type="match status" value="1"/>
</dbReference>
<reference evidence="1 2" key="1">
    <citation type="submission" date="2018-04" db="EMBL/GenBank/DDBJ databases">
        <title>Genomic Encyclopedia of Type Strains, Phase IV (KMG-IV): sequencing the most valuable type-strain genomes for metagenomic binning, comparative biology and taxonomic classification.</title>
        <authorList>
            <person name="Goeker M."/>
        </authorList>
    </citation>
    <scope>NUCLEOTIDE SEQUENCE [LARGE SCALE GENOMIC DNA]</scope>
    <source>
        <strain evidence="1 2">DSM 7138</strain>
    </source>
</reference>
<evidence type="ECO:0000313" key="2">
    <source>
        <dbReference type="Proteomes" id="UP000241247"/>
    </source>
</evidence>
<name>A0A2T5BEM1_MYCDI</name>
<sequence>MTAASEWALAVPIDLKGGGGFSVIRTTFEAALVLTNCWPVSKGPAFAQALTLVPFAFRGEIGDEAMRVAFTAAAKEAEVLVQLH</sequence>
<dbReference type="Proteomes" id="UP000241247">
    <property type="component" value="Unassembled WGS sequence"/>
</dbReference>
<gene>
    <name evidence="1" type="ORF">C7449_102183</name>
</gene>
<keyword evidence="2" id="KW-1185">Reference proteome</keyword>
<accession>A0A2T5BEM1</accession>
<comment type="caution">
    <text evidence="1">The sequence shown here is derived from an EMBL/GenBank/DDBJ whole genome shotgun (WGS) entry which is preliminary data.</text>
</comment>
<dbReference type="Pfam" id="PF06169">
    <property type="entry name" value="DUF982"/>
    <property type="match status" value="1"/>
</dbReference>